<dbReference type="EMBL" id="JBEPSH010000003">
    <property type="protein sequence ID" value="MET4576731.1"/>
    <property type="molecule type" value="Genomic_DNA"/>
</dbReference>
<evidence type="ECO:0000313" key="3">
    <source>
        <dbReference type="Proteomes" id="UP001549320"/>
    </source>
</evidence>
<keyword evidence="3" id="KW-1185">Reference proteome</keyword>
<organism evidence="2 3">
    <name type="scientific">Ottowia thiooxydans</name>
    <dbReference type="NCBI Taxonomy" id="219182"/>
    <lineage>
        <taxon>Bacteria</taxon>
        <taxon>Pseudomonadati</taxon>
        <taxon>Pseudomonadota</taxon>
        <taxon>Betaproteobacteria</taxon>
        <taxon>Burkholderiales</taxon>
        <taxon>Comamonadaceae</taxon>
        <taxon>Ottowia</taxon>
    </lineage>
</organism>
<dbReference type="RefSeq" id="WP_354442795.1">
    <property type="nucleotide sequence ID" value="NZ_JBEPSH010000003.1"/>
</dbReference>
<dbReference type="InterPro" id="IPR005064">
    <property type="entry name" value="BUG"/>
</dbReference>
<proteinExistence type="inferred from homology"/>
<evidence type="ECO:0000256" key="1">
    <source>
        <dbReference type="ARBA" id="ARBA00006987"/>
    </source>
</evidence>
<dbReference type="Pfam" id="PF03401">
    <property type="entry name" value="TctC"/>
    <property type="match status" value="1"/>
</dbReference>
<sequence length="90" mass="9734">MLNAQCAPSDKGFNVTSWWGLLAPKGTPQEVINALNAEINKGLKTPAMQESLLKLGADPLGGTPEQFKQHIHAELARWKQVVLESGAKVD</sequence>
<keyword evidence="2" id="KW-0675">Receptor</keyword>
<protein>
    <submittedName>
        <fullName evidence="2">Tripartite-type tricarboxylate transporter receptor subunit TctC</fullName>
    </submittedName>
</protein>
<dbReference type="InterPro" id="IPR042100">
    <property type="entry name" value="Bug_dom1"/>
</dbReference>
<gene>
    <name evidence="2" type="ORF">ABIE13_001840</name>
</gene>
<name>A0ABV2Q6S3_9BURK</name>
<accession>A0ABV2Q6S3</accession>
<comment type="similarity">
    <text evidence="1">Belongs to the UPF0065 (bug) family.</text>
</comment>
<dbReference type="PANTHER" id="PTHR42928">
    <property type="entry name" value="TRICARBOXYLATE-BINDING PROTEIN"/>
    <property type="match status" value="1"/>
</dbReference>
<reference evidence="2 3" key="1">
    <citation type="submission" date="2024-06" db="EMBL/GenBank/DDBJ databases">
        <title>Sorghum-associated microbial communities from plants grown in Nebraska, USA.</title>
        <authorList>
            <person name="Schachtman D."/>
        </authorList>
    </citation>
    <scope>NUCLEOTIDE SEQUENCE [LARGE SCALE GENOMIC DNA]</scope>
    <source>
        <strain evidence="2 3">2709</strain>
    </source>
</reference>
<evidence type="ECO:0000313" key="2">
    <source>
        <dbReference type="EMBL" id="MET4576731.1"/>
    </source>
</evidence>
<comment type="caution">
    <text evidence="2">The sequence shown here is derived from an EMBL/GenBank/DDBJ whole genome shotgun (WGS) entry which is preliminary data.</text>
</comment>
<dbReference type="PANTHER" id="PTHR42928:SF5">
    <property type="entry name" value="BLR1237 PROTEIN"/>
    <property type="match status" value="1"/>
</dbReference>
<dbReference type="Proteomes" id="UP001549320">
    <property type="component" value="Unassembled WGS sequence"/>
</dbReference>
<dbReference type="Gene3D" id="3.40.190.150">
    <property type="entry name" value="Bordetella uptake gene, domain 1"/>
    <property type="match status" value="1"/>
</dbReference>